<protein>
    <submittedName>
        <fullName evidence="4">RND family efflux transporter MFP subunit</fullName>
    </submittedName>
</protein>
<dbReference type="SUPFAM" id="SSF111369">
    <property type="entry name" value="HlyD-like secretion proteins"/>
    <property type="match status" value="1"/>
</dbReference>
<dbReference type="GO" id="GO:0015562">
    <property type="term" value="F:efflux transmembrane transporter activity"/>
    <property type="evidence" value="ECO:0007669"/>
    <property type="project" value="TreeGrafter"/>
</dbReference>
<dbReference type="Gene3D" id="1.10.287.470">
    <property type="entry name" value="Helix hairpin bin"/>
    <property type="match status" value="1"/>
</dbReference>
<sequence>MKNKKLFVSLIALATIVIAITYTLMNMDAGKANKPRGNQPANKDNSPVEVDRSTTSAKPPRNLSAQTEKDRNNNASETQDDVTKRNSDNSQAQVGVYKVSAASYHAVVKGYGEVQPVDSLSLIAQVNGQIDKIAANFKTGALVKAGETLAFINKTPYLKALASAQSDYQAAVVSLEEERLLGIQARDEWSRSGLDGDPASDLVLRAPQLKAAQAALEKARQSVASATRDVALTEVTAPFDALVISREVSPGSYIQTGGAVAKLYSVDSAEIAIGLSPSQWTLLPSYTSQAELDWPVSLLDASTNIQWQANVSRVELHQDMTTRQRNAIVSLNKPLTQQPPLLLGSFVSAQIQGIKLDNIWKIPASSVSQKQEVWFISPSNNTLQKFTPNVLFENKGFAFISPYQQLKNALIVSRPLNSYLANTRVQAVIEATTGESNND</sequence>
<dbReference type="Pfam" id="PF25917">
    <property type="entry name" value="BSH_RND"/>
    <property type="match status" value="1"/>
</dbReference>
<dbReference type="RefSeq" id="WP_016390044.1">
    <property type="nucleotide sequence ID" value="NZ_KE646806.1"/>
</dbReference>
<organism evidence="4 5">
    <name type="scientific">Cycloclasticus pugetii</name>
    <dbReference type="NCBI Taxonomy" id="34068"/>
    <lineage>
        <taxon>Bacteria</taxon>
        <taxon>Pseudomonadati</taxon>
        <taxon>Pseudomonadota</taxon>
        <taxon>Gammaproteobacteria</taxon>
        <taxon>Thiotrichales</taxon>
        <taxon>Piscirickettsiaceae</taxon>
        <taxon>Cycloclasticus</taxon>
    </lineage>
</organism>
<dbReference type="Gene3D" id="2.40.30.170">
    <property type="match status" value="1"/>
</dbReference>
<proteinExistence type="inferred from homology"/>
<accession>A0AB33Z321</accession>
<evidence type="ECO:0000259" key="3">
    <source>
        <dbReference type="Pfam" id="PF25917"/>
    </source>
</evidence>
<dbReference type="Gene3D" id="2.40.50.100">
    <property type="match status" value="1"/>
</dbReference>
<evidence type="ECO:0000313" key="5">
    <source>
        <dbReference type="Proteomes" id="UP000015462"/>
    </source>
</evidence>
<keyword evidence="5" id="KW-1185">Reference proteome</keyword>
<name>A0AB33Z321_9GAMM</name>
<comment type="similarity">
    <text evidence="1">Belongs to the membrane fusion protein (MFP) (TC 8.A.1) family.</text>
</comment>
<dbReference type="PANTHER" id="PTHR30469:SF12">
    <property type="entry name" value="MULTIDRUG RESISTANCE PROTEIN MDTA"/>
    <property type="match status" value="1"/>
</dbReference>
<dbReference type="InterPro" id="IPR058625">
    <property type="entry name" value="MdtA-like_BSH"/>
</dbReference>
<dbReference type="PANTHER" id="PTHR30469">
    <property type="entry name" value="MULTIDRUG RESISTANCE PROTEIN MDTA"/>
    <property type="match status" value="1"/>
</dbReference>
<feature type="domain" description="Multidrug resistance protein MdtA-like barrel-sandwich hybrid" evidence="3">
    <location>
        <begin position="123"/>
        <end position="259"/>
    </location>
</feature>
<dbReference type="AlphaFoldDB" id="A0AB33Z321"/>
<evidence type="ECO:0000256" key="1">
    <source>
        <dbReference type="ARBA" id="ARBA00009477"/>
    </source>
</evidence>
<reference evidence="4 5" key="1">
    <citation type="journal article" date="2013" name="Genome Announc.">
        <title>Genome Sequence of the Pyrene- and Fluoranthene-Degrading Bacterium Cycloclasticus sp. Strain PY97M.</title>
        <authorList>
            <person name="Cui Z."/>
            <person name="Xu G."/>
            <person name="Li Q."/>
            <person name="Gao W."/>
            <person name="Zheng L."/>
        </authorList>
    </citation>
    <scope>NUCLEOTIDE SEQUENCE [LARGE SCALE GENOMIC DNA]</scope>
    <source>
        <strain evidence="4 5">PY97M</strain>
    </source>
</reference>
<dbReference type="GO" id="GO:1990281">
    <property type="term" value="C:efflux pump complex"/>
    <property type="evidence" value="ECO:0007669"/>
    <property type="project" value="TreeGrafter"/>
</dbReference>
<evidence type="ECO:0000256" key="2">
    <source>
        <dbReference type="SAM" id="MobiDB-lite"/>
    </source>
</evidence>
<dbReference type="EMBL" id="ASHL01000002">
    <property type="protein sequence ID" value="EPD13678.1"/>
    <property type="molecule type" value="Genomic_DNA"/>
</dbReference>
<dbReference type="NCBIfam" id="TIGR01730">
    <property type="entry name" value="RND_mfp"/>
    <property type="match status" value="1"/>
</dbReference>
<evidence type="ECO:0000313" key="4">
    <source>
        <dbReference type="EMBL" id="EPD13678.1"/>
    </source>
</evidence>
<gene>
    <name evidence="4" type="ORF">L196_04056</name>
</gene>
<dbReference type="InterPro" id="IPR006143">
    <property type="entry name" value="RND_pump_MFP"/>
</dbReference>
<comment type="caution">
    <text evidence="4">The sequence shown here is derived from an EMBL/GenBank/DDBJ whole genome shotgun (WGS) entry which is preliminary data.</text>
</comment>
<feature type="region of interest" description="Disordered" evidence="2">
    <location>
        <begin position="32"/>
        <end position="90"/>
    </location>
</feature>
<dbReference type="Proteomes" id="UP000015462">
    <property type="component" value="Unassembled WGS sequence"/>
</dbReference>